<dbReference type="SUPFAM" id="SSF52499">
    <property type="entry name" value="Isochorismatase-like hydrolases"/>
    <property type="match status" value="1"/>
</dbReference>
<dbReference type="Proteomes" id="UP000031586">
    <property type="component" value="Unassembled WGS sequence"/>
</dbReference>
<dbReference type="Pfam" id="PF00857">
    <property type="entry name" value="Isochorismatase"/>
    <property type="match status" value="1"/>
</dbReference>
<dbReference type="PANTHER" id="PTHR43540:SF15">
    <property type="entry name" value="BLR5631 PROTEIN"/>
    <property type="match status" value="1"/>
</dbReference>
<dbReference type="GO" id="GO:0016787">
    <property type="term" value="F:hydrolase activity"/>
    <property type="evidence" value="ECO:0007669"/>
    <property type="project" value="UniProtKB-KW"/>
</dbReference>
<dbReference type="EMBL" id="JPRD01000012">
    <property type="protein sequence ID" value="KIF53712.1"/>
    <property type="molecule type" value="Genomic_DNA"/>
</dbReference>
<dbReference type="AlphaFoldDB" id="A0A0C1WBK4"/>
<dbReference type="InterPro" id="IPR036380">
    <property type="entry name" value="Isochorismatase-like_sf"/>
</dbReference>
<feature type="domain" description="Isochorismatase-like" evidence="2">
    <location>
        <begin position="4"/>
        <end position="166"/>
    </location>
</feature>
<reference evidence="3 4" key="1">
    <citation type="submission" date="2014-07" db="EMBL/GenBank/DDBJ databases">
        <title>Unique and conserved regions in Vibrio harveyi and related species in comparison with the shrimp pathogen Vibrio harveyi CAIM 1792.</title>
        <authorList>
            <person name="Espinoza-Valles I."/>
            <person name="Vora G."/>
            <person name="Leekitcharoenphon P."/>
            <person name="Ussery D."/>
            <person name="Hoj L."/>
            <person name="Gomez-Gil B."/>
        </authorList>
    </citation>
    <scope>NUCLEOTIDE SEQUENCE [LARGE SCALE GENOMIC DNA]</scope>
    <source>
        <strain evidence="4">CAIM 1854 / LMG 25443</strain>
    </source>
</reference>
<evidence type="ECO:0000256" key="1">
    <source>
        <dbReference type="ARBA" id="ARBA00022801"/>
    </source>
</evidence>
<dbReference type="RefSeq" id="WP_020194088.1">
    <property type="nucleotide sequence ID" value="NZ_BAOH01000003.1"/>
</dbReference>
<keyword evidence="1" id="KW-0378">Hydrolase</keyword>
<gene>
    <name evidence="3" type="ORF">H735_07005</name>
</gene>
<proteinExistence type="predicted"/>
<dbReference type="PANTHER" id="PTHR43540">
    <property type="entry name" value="PEROXYUREIDOACRYLATE/UREIDOACRYLATE AMIDOHYDROLASE-RELATED"/>
    <property type="match status" value="1"/>
</dbReference>
<dbReference type="Gene3D" id="3.40.50.850">
    <property type="entry name" value="Isochorismatase-like"/>
    <property type="match status" value="1"/>
</dbReference>
<dbReference type="InterPro" id="IPR050272">
    <property type="entry name" value="Isochorismatase-like_hydrls"/>
</dbReference>
<dbReference type="PATRIC" id="fig|1229493.5.peg.485"/>
<evidence type="ECO:0000313" key="3">
    <source>
        <dbReference type="EMBL" id="KIF53712.1"/>
    </source>
</evidence>
<dbReference type="CDD" id="cd01014">
    <property type="entry name" value="nicotinamidase_related"/>
    <property type="match status" value="1"/>
</dbReference>
<organism evidence="3 4">
    <name type="scientific">Vibrio owensii CAIM 1854 = LMG 25443</name>
    <dbReference type="NCBI Taxonomy" id="1229493"/>
    <lineage>
        <taxon>Bacteria</taxon>
        <taxon>Pseudomonadati</taxon>
        <taxon>Pseudomonadota</taxon>
        <taxon>Gammaproteobacteria</taxon>
        <taxon>Vibrionales</taxon>
        <taxon>Vibrionaceae</taxon>
        <taxon>Vibrio</taxon>
    </lineage>
</organism>
<accession>A0A0C1WBK4</accession>
<name>A0A0C1WBK4_9VIBR</name>
<dbReference type="InterPro" id="IPR000868">
    <property type="entry name" value="Isochorismatase-like_dom"/>
</dbReference>
<sequence>MSQAALLVIDLQNDYFPNGKFPLWNTEATLNNIKSAIAKANEKNIPVIHIQHIADPAMGIAPFFNEGSEGADIHPEIFALAQNADVVIKHFADSFEQTNLEEVLQKHGVTELLVTGMMTQNCVTHTAMSKAAEKYEVSILMDCCTTVDEMIHNIALHAVSTRVPLVTAEQKL</sequence>
<comment type="caution">
    <text evidence="3">The sequence shown here is derived from an EMBL/GenBank/DDBJ whole genome shotgun (WGS) entry which is preliminary data.</text>
</comment>
<evidence type="ECO:0000259" key="2">
    <source>
        <dbReference type="Pfam" id="PF00857"/>
    </source>
</evidence>
<protein>
    <submittedName>
        <fullName evidence="3">Isochorismatase</fullName>
    </submittedName>
</protein>
<evidence type="ECO:0000313" key="4">
    <source>
        <dbReference type="Proteomes" id="UP000031586"/>
    </source>
</evidence>